<comment type="caution">
    <text evidence="5">The sequence shown here is derived from an EMBL/GenBank/DDBJ whole genome shotgun (WGS) entry which is preliminary data.</text>
</comment>
<dbReference type="PANTHER" id="PTHR46961">
    <property type="entry name" value="DYNEIN HEAVY CHAIN 1, AXONEMAL-LIKE PROTEIN"/>
    <property type="match status" value="1"/>
</dbReference>
<comment type="similarity">
    <text evidence="1">Belongs to the dynein heavy chain family.</text>
</comment>
<dbReference type="GO" id="GO:0051959">
    <property type="term" value="F:dynein light intermediate chain binding"/>
    <property type="evidence" value="ECO:0007669"/>
    <property type="project" value="InterPro"/>
</dbReference>
<feature type="signal peptide" evidence="2">
    <location>
        <begin position="1"/>
        <end position="25"/>
    </location>
</feature>
<feature type="non-terminal residue" evidence="5">
    <location>
        <position position="359"/>
    </location>
</feature>
<evidence type="ECO:0000259" key="3">
    <source>
        <dbReference type="Pfam" id="PF12777"/>
    </source>
</evidence>
<dbReference type="Proteomes" id="UP001228049">
    <property type="component" value="Unassembled WGS sequence"/>
</dbReference>
<sequence length="359" mass="40071">MSAGSWSSLHLTLLQLLDGYNQVNAKLNLVLFEDAMAHICRINRILESPRGNALLVGVGGSGKQSLTRVAAFISNLEVFQISLRRGYSIADLKTDLASLCFKAGVKNIGTVFLLTDTQVSDDKFLVLVNDLLASGSIAVHKTAVHAILYHIDFYISSDVLLHPTSAELQLVGIYPDIILRRFPALVNCTAIDWFHEWPQEALESISFKFLQDVEKIEPQVKQSVSKFMAFVHTTVNHTSKEYLANERRYNYTTPKSFLEQIQLYGSLLRLKSSELTSRMERPAETQQHLHPDLIKILVTVVGIETEKVSKEKAIADEEEQKVAAIAVVVSGKQRDCEEDLQKAEPTLLAAQDALHTLNK</sequence>
<evidence type="ECO:0000313" key="5">
    <source>
        <dbReference type="EMBL" id="KAK1906943.1"/>
    </source>
</evidence>
<feature type="domain" description="Dynein heavy chain AAA module D4" evidence="4">
    <location>
        <begin position="179"/>
        <end position="267"/>
    </location>
</feature>
<dbReference type="InterPro" id="IPR024317">
    <property type="entry name" value="Dynein_heavy_chain_D4_dom"/>
</dbReference>
<dbReference type="PANTHER" id="PTHR46961:SF20">
    <property type="entry name" value="LOW QUALITY PROTEIN: DYNEIN BETA CHAIN, CILIARY-LIKE"/>
    <property type="match status" value="1"/>
</dbReference>
<feature type="chain" id="PRO_5042250682" evidence="2">
    <location>
        <begin position="26"/>
        <end position="359"/>
    </location>
</feature>
<dbReference type="SUPFAM" id="SSF52540">
    <property type="entry name" value="P-loop containing nucleoside triphosphate hydrolases"/>
    <property type="match status" value="1"/>
</dbReference>
<dbReference type="AlphaFoldDB" id="A0AAD9CS68"/>
<evidence type="ECO:0000256" key="2">
    <source>
        <dbReference type="SAM" id="SignalP"/>
    </source>
</evidence>
<dbReference type="EMBL" id="JASDAP010000001">
    <property type="protein sequence ID" value="KAK1906943.1"/>
    <property type="molecule type" value="Genomic_DNA"/>
</dbReference>
<dbReference type="Gene3D" id="1.20.920.30">
    <property type="match status" value="1"/>
</dbReference>
<keyword evidence="6" id="KW-1185">Reference proteome</keyword>
<dbReference type="Pfam" id="PF12777">
    <property type="entry name" value="MT"/>
    <property type="match status" value="1"/>
</dbReference>
<evidence type="ECO:0000259" key="4">
    <source>
        <dbReference type="Pfam" id="PF12780"/>
    </source>
</evidence>
<keyword evidence="2" id="KW-0732">Signal</keyword>
<evidence type="ECO:0000313" key="6">
    <source>
        <dbReference type="Proteomes" id="UP001228049"/>
    </source>
</evidence>
<name>A0AAD9CS68_DISEL</name>
<dbReference type="GO" id="GO:0030286">
    <property type="term" value="C:dynein complex"/>
    <property type="evidence" value="ECO:0007669"/>
    <property type="project" value="InterPro"/>
</dbReference>
<proteinExistence type="inferred from homology"/>
<dbReference type="GO" id="GO:0045505">
    <property type="term" value="F:dynein intermediate chain binding"/>
    <property type="evidence" value="ECO:0007669"/>
    <property type="project" value="InterPro"/>
</dbReference>
<feature type="domain" description="Dynein heavy chain AAA module D4" evidence="4">
    <location>
        <begin position="27"/>
        <end position="137"/>
    </location>
</feature>
<dbReference type="Pfam" id="PF12780">
    <property type="entry name" value="AAA_8"/>
    <property type="match status" value="2"/>
</dbReference>
<dbReference type="GO" id="GO:0007018">
    <property type="term" value="P:microtubule-based movement"/>
    <property type="evidence" value="ECO:0007669"/>
    <property type="project" value="InterPro"/>
</dbReference>
<dbReference type="Gene3D" id="1.20.920.20">
    <property type="match status" value="1"/>
</dbReference>
<protein>
    <submittedName>
        <fullName evidence="5">Dynein beta chain ciliary</fullName>
    </submittedName>
</protein>
<dbReference type="Gene3D" id="3.40.50.300">
    <property type="entry name" value="P-loop containing nucleotide triphosphate hydrolases"/>
    <property type="match status" value="1"/>
</dbReference>
<organism evidence="5 6">
    <name type="scientific">Dissostichus eleginoides</name>
    <name type="common">Patagonian toothfish</name>
    <name type="synonym">Dissostichus amissus</name>
    <dbReference type="NCBI Taxonomy" id="100907"/>
    <lineage>
        <taxon>Eukaryota</taxon>
        <taxon>Metazoa</taxon>
        <taxon>Chordata</taxon>
        <taxon>Craniata</taxon>
        <taxon>Vertebrata</taxon>
        <taxon>Euteleostomi</taxon>
        <taxon>Actinopterygii</taxon>
        <taxon>Neopterygii</taxon>
        <taxon>Teleostei</taxon>
        <taxon>Neoteleostei</taxon>
        <taxon>Acanthomorphata</taxon>
        <taxon>Eupercaria</taxon>
        <taxon>Perciformes</taxon>
        <taxon>Notothenioidei</taxon>
        <taxon>Nototheniidae</taxon>
        <taxon>Dissostichus</taxon>
    </lineage>
</organism>
<dbReference type="InterPro" id="IPR026983">
    <property type="entry name" value="DHC"/>
</dbReference>
<gene>
    <name evidence="5" type="ORF">KUDE01_009339</name>
</gene>
<dbReference type="InterPro" id="IPR024743">
    <property type="entry name" value="Dynein_HC_stalk"/>
</dbReference>
<evidence type="ECO:0000256" key="1">
    <source>
        <dbReference type="ARBA" id="ARBA00008887"/>
    </source>
</evidence>
<accession>A0AAD9CS68</accession>
<feature type="domain" description="Dynein heavy chain coiled coil stalk" evidence="3">
    <location>
        <begin position="296"/>
        <end position="359"/>
    </location>
</feature>
<dbReference type="InterPro" id="IPR027417">
    <property type="entry name" value="P-loop_NTPase"/>
</dbReference>
<reference evidence="5" key="1">
    <citation type="submission" date="2023-04" db="EMBL/GenBank/DDBJ databases">
        <title>Chromosome-level genome of Chaenocephalus aceratus.</title>
        <authorList>
            <person name="Park H."/>
        </authorList>
    </citation>
    <scope>NUCLEOTIDE SEQUENCE</scope>
    <source>
        <strain evidence="5">DE</strain>
        <tissue evidence="5">Muscle</tissue>
    </source>
</reference>